<sequence length="138" mass="15229">MKTLFAPILIACLSGLPAHAQTPESDADRGFSLMEEGAQLLFRGIIEQMRPELEEMQKGLGDAAEQLGPKLRQFLALIDDVKNYDAPERLPNGDILLRRRADAPPPPPLLSEPPETPDRDRPDLPPGHPAIPQNEIEL</sequence>
<dbReference type="AlphaFoldDB" id="A0A074JXT7"/>
<evidence type="ECO:0000313" key="4">
    <source>
        <dbReference type="Proteomes" id="UP000027471"/>
    </source>
</evidence>
<feature type="chain" id="PRO_5001695293" description="AAA+ family ATPase" evidence="2">
    <location>
        <begin position="21"/>
        <end position="138"/>
    </location>
</feature>
<protein>
    <recommendedName>
        <fullName evidence="5">AAA+ family ATPase</fullName>
    </recommendedName>
</protein>
<proteinExistence type="predicted"/>
<dbReference type="STRING" id="1353528.DT23_02700"/>
<organism evidence="3 4">
    <name type="scientific">Thioclava indica</name>
    <dbReference type="NCBI Taxonomy" id="1353528"/>
    <lineage>
        <taxon>Bacteria</taxon>
        <taxon>Pseudomonadati</taxon>
        <taxon>Pseudomonadota</taxon>
        <taxon>Alphaproteobacteria</taxon>
        <taxon>Rhodobacterales</taxon>
        <taxon>Paracoccaceae</taxon>
        <taxon>Thioclava</taxon>
    </lineage>
</organism>
<name>A0A074JXT7_9RHOB</name>
<comment type="caution">
    <text evidence="3">The sequence shown here is derived from an EMBL/GenBank/DDBJ whole genome shotgun (WGS) entry which is preliminary data.</text>
</comment>
<evidence type="ECO:0000313" key="3">
    <source>
        <dbReference type="EMBL" id="KEO60413.1"/>
    </source>
</evidence>
<dbReference type="eggNOG" id="ENOG5032Z1N">
    <property type="taxonomic scope" value="Bacteria"/>
</dbReference>
<gene>
    <name evidence="3" type="ORF">DT23_02700</name>
</gene>
<evidence type="ECO:0000256" key="1">
    <source>
        <dbReference type="SAM" id="MobiDB-lite"/>
    </source>
</evidence>
<evidence type="ECO:0000256" key="2">
    <source>
        <dbReference type="SAM" id="SignalP"/>
    </source>
</evidence>
<feature type="signal peptide" evidence="2">
    <location>
        <begin position="1"/>
        <end position="20"/>
    </location>
</feature>
<feature type="region of interest" description="Disordered" evidence="1">
    <location>
        <begin position="89"/>
        <end position="138"/>
    </location>
</feature>
<reference evidence="3 4" key="1">
    <citation type="journal article" date="2015" name="Antonie Van Leeuwenhoek">
        <title>Thioclava indica sp. nov., isolated from surface seawater of the Indian Ocean.</title>
        <authorList>
            <person name="Liu Y."/>
            <person name="Lai Q."/>
            <person name="Du J."/>
            <person name="Xu H."/>
            <person name="Jiang L."/>
            <person name="Shao Z."/>
        </authorList>
    </citation>
    <scope>NUCLEOTIDE SEQUENCE [LARGE SCALE GENOMIC DNA]</scope>
    <source>
        <strain evidence="3 4">DT23-4</strain>
    </source>
</reference>
<dbReference type="Proteomes" id="UP000027471">
    <property type="component" value="Unassembled WGS sequence"/>
</dbReference>
<keyword evidence="4" id="KW-1185">Reference proteome</keyword>
<dbReference type="RefSeq" id="WP_051697089.1">
    <property type="nucleotide sequence ID" value="NZ_AUNB01000018.1"/>
</dbReference>
<evidence type="ECO:0008006" key="5">
    <source>
        <dbReference type="Google" id="ProtNLM"/>
    </source>
</evidence>
<keyword evidence="2" id="KW-0732">Signal</keyword>
<accession>A0A074JXT7</accession>
<dbReference type="EMBL" id="AUNB01000018">
    <property type="protein sequence ID" value="KEO60413.1"/>
    <property type="molecule type" value="Genomic_DNA"/>
</dbReference>